<evidence type="ECO:0000256" key="6">
    <source>
        <dbReference type="ARBA" id="ARBA00023136"/>
    </source>
</evidence>
<proteinExistence type="predicted"/>
<evidence type="ECO:0000256" key="4">
    <source>
        <dbReference type="ARBA" id="ARBA00022525"/>
    </source>
</evidence>
<organism evidence="8">
    <name type="scientific">Amphimedon queenslandica</name>
    <name type="common">Sponge</name>
    <dbReference type="NCBI Taxonomy" id="400682"/>
    <lineage>
        <taxon>Eukaryota</taxon>
        <taxon>Metazoa</taxon>
        <taxon>Porifera</taxon>
        <taxon>Demospongiae</taxon>
        <taxon>Heteroscleromorpha</taxon>
        <taxon>Haplosclerida</taxon>
        <taxon>Niphatidae</taxon>
        <taxon>Amphimedon</taxon>
    </lineage>
</organism>
<keyword evidence="6" id="KW-0472">Membrane</keyword>
<dbReference type="NCBIfam" id="TIGR01376">
    <property type="entry name" value="POMP_repeat"/>
    <property type="match status" value="1"/>
</dbReference>
<accession>A0A1X7U3L0</accession>
<evidence type="ECO:0000256" key="5">
    <source>
        <dbReference type="ARBA" id="ARBA00022729"/>
    </source>
</evidence>
<reference evidence="8" key="1">
    <citation type="submission" date="2017-05" db="UniProtKB">
        <authorList>
            <consortium name="EnsemblMetazoa"/>
        </authorList>
    </citation>
    <scope>IDENTIFICATION</scope>
</reference>
<evidence type="ECO:0000313" key="8">
    <source>
        <dbReference type="EnsemblMetazoa" id="Aqu2.1.22360_001"/>
    </source>
</evidence>
<evidence type="ECO:0000256" key="2">
    <source>
        <dbReference type="ARBA" id="ARBA00004442"/>
    </source>
</evidence>
<comment type="subcellular location">
    <subcellularLocation>
        <location evidence="1">Cell envelope</location>
    </subcellularLocation>
    <subcellularLocation>
        <location evidence="2">Cell outer membrane</location>
    </subcellularLocation>
    <subcellularLocation>
        <location evidence="3">Secreted</location>
    </subcellularLocation>
</comment>
<protein>
    <submittedName>
        <fullName evidence="8">Uncharacterized protein</fullName>
    </submittedName>
</protein>
<evidence type="ECO:0000256" key="3">
    <source>
        <dbReference type="ARBA" id="ARBA00004613"/>
    </source>
</evidence>
<sequence>MESVTAYYNPDSEIFDKFVNVFLPASIFYFVNIFEIKINGSDAYPSKFLLNYGSVFEIIKSKVVLEGVISFYNNTANHGPAFQLLENTIVYLQNGLRANFTNNKAKSLGGAIYAT</sequence>
<name>A0A1X7U3L0_AMPQE</name>
<evidence type="ECO:0000256" key="1">
    <source>
        <dbReference type="ARBA" id="ARBA00004196"/>
    </source>
</evidence>
<dbReference type="GO" id="GO:0005576">
    <property type="term" value="C:extracellular region"/>
    <property type="evidence" value="ECO:0007669"/>
    <property type="project" value="UniProtKB-SubCell"/>
</dbReference>
<keyword evidence="5" id="KW-0732">Signal</keyword>
<dbReference type="Pfam" id="PF02415">
    <property type="entry name" value="Chlam_PMP"/>
    <property type="match status" value="1"/>
</dbReference>
<keyword evidence="7" id="KW-0998">Cell outer membrane</keyword>
<dbReference type="EnsemblMetazoa" id="Aqu2.1.22360_001">
    <property type="protein sequence ID" value="Aqu2.1.22360_001"/>
    <property type="gene ID" value="Aqu2.1.22360"/>
</dbReference>
<evidence type="ECO:0000256" key="7">
    <source>
        <dbReference type="ARBA" id="ARBA00023237"/>
    </source>
</evidence>
<dbReference type="AlphaFoldDB" id="A0A1X7U3L0"/>
<dbReference type="InterPro" id="IPR003368">
    <property type="entry name" value="POMP_repeat"/>
</dbReference>
<keyword evidence="4" id="KW-0964">Secreted</keyword>
<dbReference type="InParanoid" id="A0A1X7U3L0"/>